<evidence type="ECO:0000256" key="6">
    <source>
        <dbReference type="ARBA" id="ARBA00022793"/>
    </source>
</evidence>
<dbReference type="GO" id="GO:0004590">
    <property type="term" value="F:orotidine-5'-phosphate decarboxylase activity"/>
    <property type="evidence" value="ECO:0007669"/>
    <property type="project" value="UniProtKB-EC"/>
</dbReference>
<protein>
    <recommendedName>
        <fullName evidence="2">orotidine-5'-phosphate decarboxylase</fullName>
        <ecNumber evidence="2">4.1.1.23</ecNumber>
    </recommendedName>
</protein>
<gene>
    <name evidence="14" type="ORF">GBAR_LOCUS22746</name>
</gene>
<dbReference type="GO" id="GO:0006207">
    <property type="term" value="P:'de novo' pyrimidine nucleobase biosynthetic process"/>
    <property type="evidence" value="ECO:0007669"/>
    <property type="project" value="InterPro"/>
</dbReference>
<dbReference type="SMART" id="SM00934">
    <property type="entry name" value="OMPdecase"/>
    <property type="match status" value="1"/>
</dbReference>
<dbReference type="GO" id="GO:0043190">
    <property type="term" value="C:ATP-binding cassette (ABC) transporter complex"/>
    <property type="evidence" value="ECO:0007669"/>
    <property type="project" value="InterPro"/>
</dbReference>
<evidence type="ECO:0000313" key="14">
    <source>
        <dbReference type="EMBL" id="CAI8040910.1"/>
    </source>
</evidence>
<keyword evidence="5" id="KW-0547">Nucleotide-binding</keyword>
<evidence type="ECO:0000256" key="11">
    <source>
        <dbReference type="ARBA" id="ARBA00023239"/>
    </source>
</evidence>
<dbReference type="SUPFAM" id="SSF52540">
    <property type="entry name" value="P-loop containing nucleoside triphosphate hydrolases"/>
    <property type="match status" value="1"/>
</dbReference>
<dbReference type="EMBL" id="CASHTH010003149">
    <property type="protein sequence ID" value="CAI8040910.1"/>
    <property type="molecule type" value="Genomic_DNA"/>
</dbReference>
<dbReference type="NCBIfam" id="TIGR02127">
    <property type="entry name" value="pyrF_sub2"/>
    <property type="match status" value="1"/>
</dbReference>
<evidence type="ECO:0000256" key="12">
    <source>
        <dbReference type="ARBA" id="ARBA00049157"/>
    </source>
</evidence>
<dbReference type="GO" id="GO:0022857">
    <property type="term" value="F:transmembrane transporter activity"/>
    <property type="evidence" value="ECO:0007669"/>
    <property type="project" value="UniProtKB-ARBA"/>
</dbReference>
<reference evidence="14" key="1">
    <citation type="submission" date="2023-03" db="EMBL/GenBank/DDBJ databases">
        <authorList>
            <person name="Steffen K."/>
            <person name="Cardenas P."/>
        </authorList>
    </citation>
    <scope>NUCLEOTIDE SEQUENCE</scope>
</reference>
<dbReference type="InterPro" id="IPR047641">
    <property type="entry name" value="ABC_transpr_MalK/UgpC-like"/>
</dbReference>
<dbReference type="PROSITE" id="PS00156">
    <property type="entry name" value="OMPDECASE"/>
    <property type="match status" value="1"/>
</dbReference>
<keyword evidence="9" id="KW-0665">Pyrimidine biosynthesis</keyword>
<keyword evidence="7" id="KW-0067">ATP-binding</keyword>
<evidence type="ECO:0000313" key="15">
    <source>
        <dbReference type="Proteomes" id="UP001174909"/>
    </source>
</evidence>
<name>A0AA35T351_GEOBA</name>
<evidence type="ECO:0000256" key="8">
    <source>
        <dbReference type="ARBA" id="ARBA00022967"/>
    </source>
</evidence>
<accession>A0AA35T351</accession>
<dbReference type="InterPro" id="IPR008995">
    <property type="entry name" value="Mo/tungstate-bd_C_term_dom"/>
</dbReference>
<evidence type="ECO:0000256" key="10">
    <source>
        <dbReference type="ARBA" id="ARBA00023136"/>
    </source>
</evidence>
<evidence type="ECO:0000256" key="7">
    <source>
        <dbReference type="ARBA" id="ARBA00022840"/>
    </source>
</evidence>
<dbReference type="CDD" id="cd04725">
    <property type="entry name" value="OMP_decarboxylase_like"/>
    <property type="match status" value="1"/>
</dbReference>
<feature type="domain" description="ABC transporter" evidence="13">
    <location>
        <begin position="2"/>
        <end position="205"/>
    </location>
</feature>
<dbReference type="HAMAP" id="MF_01215">
    <property type="entry name" value="OMPdecase_type2"/>
    <property type="match status" value="1"/>
</dbReference>
<dbReference type="FunFam" id="3.40.50.300:FF:000042">
    <property type="entry name" value="Maltose/maltodextrin ABC transporter, ATP-binding protein"/>
    <property type="match status" value="1"/>
</dbReference>
<comment type="catalytic activity">
    <reaction evidence="12">
        <text>orotidine 5'-phosphate + H(+) = UMP + CO2</text>
        <dbReference type="Rhea" id="RHEA:11596"/>
        <dbReference type="ChEBI" id="CHEBI:15378"/>
        <dbReference type="ChEBI" id="CHEBI:16526"/>
        <dbReference type="ChEBI" id="CHEBI:57538"/>
        <dbReference type="ChEBI" id="CHEBI:57865"/>
        <dbReference type="EC" id="4.1.1.23"/>
    </reaction>
</comment>
<keyword evidence="8" id="KW-1278">Translocase</keyword>
<dbReference type="SUPFAM" id="SSF50331">
    <property type="entry name" value="MOP-like"/>
    <property type="match status" value="1"/>
</dbReference>
<evidence type="ECO:0000256" key="3">
    <source>
        <dbReference type="ARBA" id="ARBA00022448"/>
    </source>
</evidence>
<dbReference type="Pfam" id="PF00215">
    <property type="entry name" value="OMPdecase"/>
    <property type="match status" value="1"/>
</dbReference>
<evidence type="ECO:0000256" key="2">
    <source>
        <dbReference type="ARBA" id="ARBA00012321"/>
    </source>
</evidence>
<dbReference type="PROSITE" id="PS50893">
    <property type="entry name" value="ABC_TRANSPORTER_2"/>
    <property type="match status" value="1"/>
</dbReference>
<keyword evidence="6" id="KW-0210">Decarboxylase</keyword>
<dbReference type="Gene3D" id="2.40.50.100">
    <property type="match status" value="1"/>
</dbReference>
<dbReference type="PANTHER" id="PTHR43875">
    <property type="entry name" value="MALTODEXTRIN IMPORT ATP-BINDING PROTEIN MSMX"/>
    <property type="match status" value="1"/>
</dbReference>
<comment type="caution">
    <text evidence="14">The sequence shown here is derived from an EMBL/GenBank/DDBJ whole genome shotgun (WGS) entry which is preliminary data.</text>
</comment>
<evidence type="ECO:0000256" key="9">
    <source>
        <dbReference type="ARBA" id="ARBA00022975"/>
    </source>
</evidence>
<dbReference type="InterPro" id="IPR013785">
    <property type="entry name" value="Aldolase_TIM"/>
</dbReference>
<sequence length="613" mass="66362">MVLLGPSGCGKTTTLRCIAGLEQPDNDDAIWVKGRNITRLQPKDRNLAFVFQDTALFPHLSIRRNISFGLDMHKTYGRAERRRRVHEVAELLHVEDLLERKPHEVSGGQAQRVALGRAIVMEPDAFLLDEPLANLDAALRVEMRTEIKRIQKRLGISTIFVTHDQEEALSLGDVIAVMKDGEVQQVGTPHDIYHHPANFFVATFIGSPPLNCLPCQVQTDNGTLNLASRAFRLPLEAADGTASLRHQGEIMLGIRPELIAIAPERPDTVAARVSLIEPLGSRTILILEAGGVELRALVQGETSALHFADRLCAAIDAKGSAVVVGLDPRPESLPPHLLAECRAELGDNVQAVAEALWRFNRGIIDSVHDVVPAVKPQLAFYERYGIPGLQAYARTTQHAKEAGLLVIADGKRNDIGSTAGAYAEAFLGASGDFTADALTVNPFLGRDGIQPFIDCAQQHDRGVFVLVKTSNPSAGDLQDMQVDGQPLYEHLGRLVESWGESSRGHNGYSSVGAVVGATWPEQAARLRSLMQHTLFLVPGYGAQGATAADVACCFDDRGHGALINASRSIIFAWSAEPYASRYTESDYGAAAREAAQRMGDEIRKAQGRLSGAG</sequence>
<dbReference type="InterPro" id="IPR017871">
    <property type="entry name" value="ABC_transporter-like_CS"/>
</dbReference>
<dbReference type="InterPro" id="IPR018089">
    <property type="entry name" value="OMPdecase_AS"/>
</dbReference>
<dbReference type="GO" id="GO:0005524">
    <property type="term" value="F:ATP binding"/>
    <property type="evidence" value="ECO:0007669"/>
    <property type="project" value="UniProtKB-KW"/>
</dbReference>
<dbReference type="AlphaFoldDB" id="A0AA35T351"/>
<comment type="pathway">
    <text evidence="1">Pyrimidine metabolism; UMP biosynthesis via de novo pathway; UMP from orotate: step 2/2.</text>
</comment>
<dbReference type="SMART" id="SM00382">
    <property type="entry name" value="AAA"/>
    <property type="match status" value="1"/>
</dbReference>
<keyword evidence="10" id="KW-0472">Membrane</keyword>
<dbReference type="GO" id="GO:0016887">
    <property type="term" value="F:ATP hydrolysis activity"/>
    <property type="evidence" value="ECO:0007669"/>
    <property type="project" value="InterPro"/>
</dbReference>
<dbReference type="GO" id="GO:0006221">
    <property type="term" value="P:pyrimidine nucleotide biosynthetic process"/>
    <property type="evidence" value="ECO:0007669"/>
    <property type="project" value="UniProtKB-KW"/>
</dbReference>
<dbReference type="InterPro" id="IPR001754">
    <property type="entry name" value="OMPdeCOase_dom"/>
</dbReference>
<dbReference type="InterPro" id="IPR003593">
    <property type="entry name" value="AAA+_ATPase"/>
</dbReference>
<dbReference type="InterPro" id="IPR011995">
    <property type="entry name" value="OMPdecase_type-2"/>
</dbReference>
<evidence type="ECO:0000259" key="13">
    <source>
        <dbReference type="PROSITE" id="PS50893"/>
    </source>
</evidence>
<dbReference type="PANTHER" id="PTHR43875:SF15">
    <property type="entry name" value="TREHALOSE IMPORT ATP-BINDING PROTEIN SUGC"/>
    <property type="match status" value="1"/>
</dbReference>
<dbReference type="Gene3D" id="3.40.50.300">
    <property type="entry name" value="P-loop containing nucleotide triphosphate hydrolases"/>
    <property type="match status" value="1"/>
</dbReference>
<keyword evidence="3" id="KW-0813">Transport</keyword>
<dbReference type="InterPro" id="IPR040582">
    <property type="entry name" value="OB_MalK-like"/>
</dbReference>
<evidence type="ECO:0000256" key="5">
    <source>
        <dbReference type="ARBA" id="ARBA00022741"/>
    </source>
</evidence>
<dbReference type="InterPro" id="IPR003439">
    <property type="entry name" value="ABC_transporter-like_ATP-bd"/>
</dbReference>
<dbReference type="Proteomes" id="UP001174909">
    <property type="component" value="Unassembled WGS sequence"/>
</dbReference>
<organism evidence="14 15">
    <name type="scientific">Geodia barretti</name>
    <name type="common">Barrett's horny sponge</name>
    <dbReference type="NCBI Taxonomy" id="519541"/>
    <lineage>
        <taxon>Eukaryota</taxon>
        <taxon>Metazoa</taxon>
        <taxon>Porifera</taxon>
        <taxon>Demospongiae</taxon>
        <taxon>Heteroscleromorpha</taxon>
        <taxon>Tetractinellida</taxon>
        <taxon>Astrophorina</taxon>
        <taxon>Geodiidae</taxon>
        <taxon>Geodia</taxon>
    </lineage>
</organism>
<dbReference type="Pfam" id="PF00005">
    <property type="entry name" value="ABC_tran"/>
    <property type="match status" value="1"/>
</dbReference>
<dbReference type="Pfam" id="PF17912">
    <property type="entry name" value="OB_MalK"/>
    <property type="match status" value="1"/>
</dbReference>
<keyword evidence="4" id="KW-1003">Cell membrane</keyword>
<evidence type="ECO:0000256" key="1">
    <source>
        <dbReference type="ARBA" id="ARBA00004861"/>
    </source>
</evidence>
<dbReference type="SUPFAM" id="SSF51366">
    <property type="entry name" value="Ribulose-phoshate binding barrel"/>
    <property type="match status" value="1"/>
</dbReference>
<keyword evidence="11" id="KW-0456">Lyase</keyword>
<evidence type="ECO:0000256" key="4">
    <source>
        <dbReference type="ARBA" id="ARBA00022475"/>
    </source>
</evidence>
<dbReference type="Gene3D" id="3.20.20.70">
    <property type="entry name" value="Aldolase class I"/>
    <property type="match status" value="1"/>
</dbReference>
<dbReference type="PROSITE" id="PS00211">
    <property type="entry name" value="ABC_TRANSPORTER_1"/>
    <property type="match status" value="1"/>
</dbReference>
<dbReference type="EC" id="4.1.1.23" evidence="2"/>
<keyword evidence="15" id="KW-1185">Reference proteome</keyword>
<proteinExistence type="inferred from homology"/>
<dbReference type="InterPro" id="IPR011060">
    <property type="entry name" value="RibuloseP-bd_barrel"/>
</dbReference>
<dbReference type="InterPro" id="IPR027417">
    <property type="entry name" value="P-loop_NTPase"/>
</dbReference>